<dbReference type="SUPFAM" id="SSF55781">
    <property type="entry name" value="GAF domain-like"/>
    <property type="match status" value="1"/>
</dbReference>
<dbReference type="InterPro" id="IPR003018">
    <property type="entry name" value="GAF"/>
</dbReference>
<dbReference type="Gene3D" id="3.30.450.20">
    <property type="entry name" value="PAS domain"/>
    <property type="match status" value="1"/>
</dbReference>
<sequence>MSSQAPRDHTVSPTAEPGSRRQRHELAPHLSKVNLPWPIAVALMRWLGSEQHETILRLARQLVDCPIAFVSTMVDADHGCAGGAPQGNALCAKVHDSGDTVFVVPDASKDPHFTEDLLVHGYPHARFFAGAPIRIQDHAVGTLFVLDYGPREALEEDIVASFAMLARFAGQSVEVMARTLSAPSKRAQLEAMADRSNVAVLNVSSTGKIERANRAACLLLRMPHHQLVKQSVQDFVVGWNSLVGVMMRKALNAADAHAEKVKPLLVEVTTQDGAITPSRASIVCQLDAGLPRYRVVLEELP</sequence>
<dbReference type="OrthoDB" id="9795133at2"/>
<evidence type="ECO:0000313" key="3">
    <source>
        <dbReference type="EMBL" id="RAH98287.1"/>
    </source>
</evidence>
<dbReference type="PANTHER" id="PTHR43102">
    <property type="entry name" value="SLR1143 PROTEIN"/>
    <property type="match status" value="1"/>
</dbReference>
<dbReference type="InterPro" id="IPR029016">
    <property type="entry name" value="GAF-like_dom_sf"/>
</dbReference>
<organism evidence="3 4">
    <name type="scientific">Acuticoccus sediminis</name>
    <dbReference type="NCBI Taxonomy" id="2184697"/>
    <lineage>
        <taxon>Bacteria</taxon>
        <taxon>Pseudomonadati</taxon>
        <taxon>Pseudomonadota</taxon>
        <taxon>Alphaproteobacteria</taxon>
        <taxon>Hyphomicrobiales</taxon>
        <taxon>Amorphaceae</taxon>
        <taxon>Acuticoccus</taxon>
    </lineage>
</organism>
<evidence type="ECO:0000259" key="2">
    <source>
        <dbReference type="Pfam" id="PF01590"/>
    </source>
</evidence>
<protein>
    <recommendedName>
        <fullName evidence="2">GAF domain-containing protein</fullName>
    </recommendedName>
</protein>
<proteinExistence type="predicted"/>
<dbReference type="PANTHER" id="PTHR43102:SF2">
    <property type="entry name" value="GAF DOMAIN-CONTAINING PROTEIN"/>
    <property type="match status" value="1"/>
</dbReference>
<accession>A0A8B2NNI8</accession>
<dbReference type="Proteomes" id="UP000249590">
    <property type="component" value="Unassembled WGS sequence"/>
</dbReference>
<feature type="domain" description="GAF" evidence="2">
    <location>
        <begin position="53"/>
        <end position="172"/>
    </location>
</feature>
<dbReference type="AlphaFoldDB" id="A0A8B2NNI8"/>
<keyword evidence="4" id="KW-1185">Reference proteome</keyword>
<dbReference type="SUPFAM" id="SSF55785">
    <property type="entry name" value="PYP-like sensor domain (PAS domain)"/>
    <property type="match status" value="1"/>
</dbReference>
<comment type="caution">
    <text evidence="3">The sequence shown here is derived from an EMBL/GenBank/DDBJ whole genome shotgun (WGS) entry which is preliminary data.</text>
</comment>
<feature type="region of interest" description="Disordered" evidence="1">
    <location>
        <begin position="1"/>
        <end position="24"/>
    </location>
</feature>
<evidence type="ECO:0000256" key="1">
    <source>
        <dbReference type="SAM" id="MobiDB-lite"/>
    </source>
</evidence>
<gene>
    <name evidence="3" type="ORF">DLJ53_26630</name>
</gene>
<dbReference type="Gene3D" id="3.30.450.40">
    <property type="match status" value="1"/>
</dbReference>
<feature type="compositionally biased region" description="Basic and acidic residues" evidence="1">
    <location>
        <begin position="1"/>
        <end position="10"/>
    </location>
</feature>
<dbReference type="Pfam" id="PF01590">
    <property type="entry name" value="GAF"/>
    <property type="match status" value="1"/>
</dbReference>
<reference evidence="3 4" key="1">
    <citation type="submission" date="2018-05" db="EMBL/GenBank/DDBJ databases">
        <title>Acuticoccus sediminis sp. nov., isolated from deep-sea sediment of Indian Ocean.</title>
        <authorList>
            <person name="Liu X."/>
            <person name="Lai Q."/>
            <person name="Du Y."/>
            <person name="Sun F."/>
            <person name="Zhang X."/>
            <person name="Wang S."/>
            <person name="Shao Z."/>
        </authorList>
    </citation>
    <scope>NUCLEOTIDE SEQUENCE [LARGE SCALE GENOMIC DNA]</scope>
    <source>
        <strain evidence="3 4">PTG4-2</strain>
    </source>
</reference>
<dbReference type="EMBL" id="QHHQ01000007">
    <property type="protein sequence ID" value="RAH98287.1"/>
    <property type="molecule type" value="Genomic_DNA"/>
</dbReference>
<evidence type="ECO:0000313" key="4">
    <source>
        <dbReference type="Proteomes" id="UP000249590"/>
    </source>
</evidence>
<dbReference type="InterPro" id="IPR035965">
    <property type="entry name" value="PAS-like_dom_sf"/>
</dbReference>
<name>A0A8B2NNI8_9HYPH</name>
<dbReference type="RefSeq" id="WP_111351098.1">
    <property type="nucleotide sequence ID" value="NZ_QHHQ01000007.1"/>
</dbReference>